<evidence type="ECO:0000256" key="1">
    <source>
        <dbReference type="SAM" id="Phobius"/>
    </source>
</evidence>
<dbReference type="AlphaFoldDB" id="A0A3P6CHG8"/>
<sequence length="130" mass="14638">MVFEFYRFSSVLGSKVELGRALALTPAKAVVLYRWSSDYCGDGVCMLMKGFVTWSIRGVLVTHVPRSEDYDTCSVHASRGKEEAPFWVRTIGLGSNRFTFWVALACLGFMVVSLFSFWAWSIGLCPFNKL</sequence>
<protein>
    <submittedName>
        <fullName evidence="2">Uncharacterized protein</fullName>
    </submittedName>
</protein>
<keyword evidence="1" id="KW-0472">Membrane</keyword>
<proteinExistence type="predicted"/>
<reference evidence="3" key="1">
    <citation type="submission" date="2018-11" db="EMBL/GenBank/DDBJ databases">
        <authorList>
            <consortium name="Genoscope - CEA"/>
            <person name="William W."/>
        </authorList>
    </citation>
    <scope>NUCLEOTIDE SEQUENCE</scope>
</reference>
<evidence type="ECO:0000313" key="2">
    <source>
        <dbReference type="EMBL" id="CAG7910492.1"/>
    </source>
</evidence>
<keyword evidence="1" id="KW-0812">Transmembrane</keyword>
<name>A0A3P6CHG8_BRACM</name>
<organism evidence="3">
    <name type="scientific">Brassica campestris</name>
    <name type="common">Field mustard</name>
    <dbReference type="NCBI Taxonomy" id="3711"/>
    <lineage>
        <taxon>Eukaryota</taxon>
        <taxon>Viridiplantae</taxon>
        <taxon>Streptophyta</taxon>
        <taxon>Embryophyta</taxon>
        <taxon>Tracheophyta</taxon>
        <taxon>Spermatophyta</taxon>
        <taxon>Magnoliopsida</taxon>
        <taxon>eudicotyledons</taxon>
        <taxon>Gunneridae</taxon>
        <taxon>Pentapetalae</taxon>
        <taxon>rosids</taxon>
        <taxon>malvids</taxon>
        <taxon>Brassicales</taxon>
        <taxon>Brassicaceae</taxon>
        <taxon>Brassiceae</taxon>
        <taxon>Brassica</taxon>
    </lineage>
</organism>
<feature type="transmembrane region" description="Helical" evidence="1">
    <location>
        <begin position="98"/>
        <end position="120"/>
    </location>
</feature>
<evidence type="ECO:0000313" key="3">
    <source>
        <dbReference type="EMBL" id="VDD18137.1"/>
    </source>
</evidence>
<dbReference type="EMBL" id="LS974626">
    <property type="protein sequence ID" value="CAG7910492.1"/>
    <property type="molecule type" value="Genomic_DNA"/>
</dbReference>
<dbReference type="EMBL" id="LR031577">
    <property type="protein sequence ID" value="VDD18137.1"/>
    <property type="molecule type" value="Genomic_DNA"/>
</dbReference>
<dbReference type="Gramene" id="A10p17380.2_BraZ1">
    <property type="protein sequence ID" value="A10p17380.2_BraZ1.CDS.1"/>
    <property type="gene ID" value="A10g17380.2_BraZ1"/>
</dbReference>
<dbReference type="Proteomes" id="UP000694005">
    <property type="component" value="Chromosome A10"/>
</dbReference>
<gene>
    <name evidence="3" type="ORF">BRAA10T43738Z</name>
    <name evidence="2" type="ORF">BRAPAZ1V2_A10P17380.2</name>
</gene>
<accession>A0A3P6CHG8</accession>
<keyword evidence="1" id="KW-1133">Transmembrane helix</keyword>